<organism evidence="2 3">
    <name type="scientific">Leucocoprinus birnbaumii</name>
    <dbReference type="NCBI Taxonomy" id="56174"/>
    <lineage>
        <taxon>Eukaryota</taxon>
        <taxon>Fungi</taxon>
        <taxon>Dikarya</taxon>
        <taxon>Basidiomycota</taxon>
        <taxon>Agaricomycotina</taxon>
        <taxon>Agaricomycetes</taxon>
        <taxon>Agaricomycetidae</taxon>
        <taxon>Agaricales</taxon>
        <taxon>Agaricineae</taxon>
        <taxon>Agaricaceae</taxon>
        <taxon>Leucocoprinus</taxon>
    </lineage>
</organism>
<protein>
    <submittedName>
        <fullName evidence="2">Uncharacterized protein</fullName>
    </submittedName>
</protein>
<sequence>MHVILGSQEYIGKFNIQLAQGRITRDTAHRIRGVQEDSPMLILFIDVAKNTLSLLVRPARAALRERDWEGVCTAPITGNYELRIRVGKSPDNLLSAHYLLSEYVTLDRLQSLLGYDRKHNPLFASLFEGREHPHFRYFDFHPAPATSSGVNVSPDTHGLIPVWGFGTIKASNHPKLSVGERVYGYFAPTRYLVLPISSNDVNKFAAYVPRPHLPRDRRPYNQILRCASDPQYNPAHEELTMLYRPLFWTSYWFEDYLYTTLLGYSAAQPGDRHINFLISSASSKTAFCLAYLIQSRISAGQADSRVRIIGLTSAKNTDFTKGLGLYTDVRSYDTDLAPVINDAHAYGCVYVDVAGNEGFNSRLTAYFGGSTGTPRLVKAVSLGLTNLSPTSKEGSTKEWKHNTFSSTPESSQPAVTNAVIDFEQFFMPEWLSQQQRQLPIHEIFSRQKKAWDALMRDCQPWLTLERIHGPENVLKAYREIVRGGVGPEKGMVWSMWDNNEKRQMEAKL</sequence>
<dbReference type="Proteomes" id="UP001213000">
    <property type="component" value="Unassembled WGS sequence"/>
</dbReference>
<comment type="caution">
    <text evidence="2">The sequence shown here is derived from an EMBL/GenBank/DDBJ whole genome shotgun (WGS) entry which is preliminary data.</text>
</comment>
<keyword evidence="3" id="KW-1185">Reference proteome</keyword>
<proteinExistence type="predicted"/>
<dbReference type="Pfam" id="PF11017">
    <property type="entry name" value="DUF2855"/>
    <property type="match status" value="1"/>
</dbReference>
<reference evidence="2" key="1">
    <citation type="submission" date="2022-07" db="EMBL/GenBank/DDBJ databases">
        <title>Genome Sequence of Leucocoprinus birnbaumii.</title>
        <authorList>
            <person name="Buettner E."/>
        </authorList>
    </citation>
    <scope>NUCLEOTIDE SEQUENCE</scope>
    <source>
        <strain evidence="2">VT141</strain>
    </source>
</reference>
<evidence type="ECO:0000313" key="3">
    <source>
        <dbReference type="Proteomes" id="UP001213000"/>
    </source>
</evidence>
<accession>A0AAD5W063</accession>
<dbReference type="AlphaFoldDB" id="A0AAD5W063"/>
<dbReference type="InterPro" id="IPR021276">
    <property type="entry name" value="DUF2855"/>
</dbReference>
<feature type="region of interest" description="Disordered" evidence="1">
    <location>
        <begin position="391"/>
        <end position="410"/>
    </location>
</feature>
<name>A0AAD5W063_9AGAR</name>
<evidence type="ECO:0000313" key="2">
    <source>
        <dbReference type="EMBL" id="KAJ3571800.1"/>
    </source>
</evidence>
<dbReference type="EMBL" id="JANIEX010000170">
    <property type="protein sequence ID" value="KAJ3571800.1"/>
    <property type="molecule type" value="Genomic_DNA"/>
</dbReference>
<evidence type="ECO:0000256" key="1">
    <source>
        <dbReference type="SAM" id="MobiDB-lite"/>
    </source>
</evidence>
<gene>
    <name evidence="2" type="ORF">NP233_g3525</name>
</gene>